<reference evidence="1 2" key="1">
    <citation type="submission" date="2013-11" db="EMBL/GenBank/DDBJ databases">
        <title>Genome sequencing of Stegodyphus mimosarum.</title>
        <authorList>
            <person name="Bechsgaard J."/>
        </authorList>
    </citation>
    <scope>NUCLEOTIDE SEQUENCE [LARGE SCALE GENOMIC DNA]</scope>
</reference>
<gene>
    <name evidence="1" type="ORF">X975_02353</name>
</gene>
<dbReference type="AlphaFoldDB" id="A0A087UQ20"/>
<evidence type="ECO:0000313" key="2">
    <source>
        <dbReference type="Proteomes" id="UP000054359"/>
    </source>
</evidence>
<sequence>MVCSFKDIYPPTYAGAFLPSFKSISTAPPMGTQGCLSELCGCPWNLSPFFFR</sequence>
<accession>A0A087UQ20</accession>
<evidence type="ECO:0000313" key="1">
    <source>
        <dbReference type="EMBL" id="KFM79459.1"/>
    </source>
</evidence>
<keyword evidence="2" id="KW-1185">Reference proteome</keyword>
<dbReference type="Proteomes" id="UP000054359">
    <property type="component" value="Unassembled WGS sequence"/>
</dbReference>
<name>A0A087UQ20_STEMI</name>
<proteinExistence type="predicted"/>
<protein>
    <submittedName>
        <fullName evidence="1">Uncharacterized protein</fullName>
    </submittedName>
</protein>
<organism evidence="1 2">
    <name type="scientific">Stegodyphus mimosarum</name>
    <name type="common">African social velvet spider</name>
    <dbReference type="NCBI Taxonomy" id="407821"/>
    <lineage>
        <taxon>Eukaryota</taxon>
        <taxon>Metazoa</taxon>
        <taxon>Ecdysozoa</taxon>
        <taxon>Arthropoda</taxon>
        <taxon>Chelicerata</taxon>
        <taxon>Arachnida</taxon>
        <taxon>Araneae</taxon>
        <taxon>Araneomorphae</taxon>
        <taxon>Entelegynae</taxon>
        <taxon>Eresoidea</taxon>
        <taxon>Eresidae</taxon>
        <taxon>Stegodyphus</taxon>
    </lineage>
</organism>
<dbReference type="EMBL" id="KK120968">
    <property type="protein sequence ID" value="KFM79459.1"/>
    <property type="molecule type" value="Genomic_DNA"/>
</dbReference>
<feature type="non-terminal residue" evidence="1">
    <location>
        <position position="52"/>
    </location>
</feature>
<dbReference type="PROSITE" id="PS51257">
    <property type="entry name" value="PROKAR_LIPOPROTEIN"/>
    <property type="match status" value="1"/>
</dbReference>